<dbReference type="PANTHER" id="PTHR33048">
    <property type="entry name" value="PTH11-LIKE INTEGRAL MEMBRANE PROTEIN (AFU_ORTHOLOGUE AFUA_5G11245)"/>
    <property type="match status" value="1"/>
</dbReference>
<comment type="subcellular location">
    <subcellularLocation>
        <location evidence="1">Membrane</location>
        <topology evidence="1">Multi-pass membrane protein</topology>
    </subcellularLocation>
</comment>
<evidence type="ECO:0000256" key="7">
    <source>
        <dbReference type="SAM" id="Phobius"/>
    </source>
</evidence>
<feature type="transmembrane region" description="Helical" evidence="7">
    <location>
        <begin position="186"/>
        <end position="207"/>
    </location>
</feature>
<feature type="transmembrane region" description="Helical" evidence="7">
    <location>
        <begin position="268"/>
        <end position="290"/>
    </location>
</feature>
<feature type="domain" description="Rhodopsin" evidence="8">
    <location>
        <begin position="112"/>
        <end position="335"/>
    </location>
</feature>
<feature type="compositionally biased region" description="Polar residues" evidence="6">
    <location>
        <begin position="441"/>
        <end position="455"/>
    </location>
</feature>
<evidence type="ECO:0000256" key="2">
    <source>
        <dbReference type="ARBA" id="ARBA00022692"/>
    </source>
</evidence>
<evidence type="ECO:0000256" key="6">
    <source>
        <dbReference type="SAM" id="MobiDB-lite"/>
    </source>
</evidence>
<evidence type="ECO:0000256" key="1">
    <source>
        <dbReference type="ARBA" id="ARBA00004141"/>
    </source>
</evidence>
<name>K1WXB0_MARBU</name>
<keyword evidence="3 7" id="KW-1133">Transmembrane helix</keyword>
<gene>
    <name evidence="9" type="ORF">MBM_04055</name>
</gene>
<evidence type="ECO:0000256" key="4">
    <source>
        <dbReference type="ARBA" id="ARBA00023136"/>
    </source>
</evidence>
<feature type="compositionally biased region" description="Basic and acidic residues" evidence="6">
    <location>
        <begin position="480"/>
        <end position="494"/>
    </location>
</feature>
<feature type="transmembrane region" description="Helical" evidence="7">
    <location>
        <begin position="239"/>
        <end position="256"/>
    </location>
</feature>
<protein>
    <recommendedName>
        <fullName evidence="8">Rhodopsin domain-containing protein</fullName>
    </recommendedName>
</protein>
<keyword evidence="10" id="KW-1185">Reference proteome</keyword>
<dbReference type="OrthoDB" id="5417887at2759"/>
<dbReference type="EMBL" id="JH921435">
    <property type="protein sequence ID" value="EKD17686.1"/>
    <property type="molecule type" value="Genomic_DNA"/>
</dbReference>
<sequence length="561" mass="63842">MDHGACSRTRTRVDRPVNYRYPIRGSEPFPRGAPAGGTYYGLARKPYSYLLSGKEKIELRSDQVKSGEAEISMNWNVPREEEEEDVVRISPATEVYTGLWTLFAGASLFLALRVYSKFFRRTGLWFDDHVLILSWFATGYVEGDWDDRMHILINVSSCGTLIGQALSKTALGITLIRMSNRTQQSMLWFCIISMNAWMITKVFFQWAPFCGRPKTQVWYRLQGPCIDFDAVSDFRVGGNYYNVIMDFVFALFPWWITWNLDMRRIEKIALCSTMSLGMIIAISTAVRTVWRDGAQFGLDDRYYAWRRGMSNIWYSSEVAGTIIVQCIPVLRPLLRPFIREMKSSLAIKSSMGSKRLDDSEQSNISSRSAPPIELERLPKTSAAPVSPPNPNTNSNSYPDPHADPGLNKEFGSLTPLSPYPARHRSSTRDSRDSEAMAITLQIRSPHSVSRLSFSSEAPPDLGESFAGHHQQQQQQQQQQHHYDHDHDHQYEQYDHSTPTRPSGPLNHENHAWRSNDGRSDLESGPHSPRAWIEPLDFGFGHGHSYSEEGMGLRPTPPPKPR</sequence>
<proteinExistence type="inferred from homology"/>
<comment type="similarity">
    <text evidence="5">Belongs to the SAT4 family.</text>
</comment>
<dbReference type="HOGENOM" id="CLU_485775_0_0_1"/>
<reference evidence="9 10" key="1">
    <citation type="journal article" date="2012" name="BMC Genomics">
        <title>Sequencing the genome of Marssonina brunnea reveals fungus-poplar co-evolution.</title>
        <authorList>
            <person name="Zhu S."/>
            <person name="Cao Y.-Z."/>
            <person name="Jiang C."/>
            <person name="Tan B.-Y."/>
            <person name="Wang Z."/>
            <person name="Feng S."/>
            <person name="Zhang L."/>
            <person name="Su X.-H."/>
            <person name="Brejova B."/>
            <person name="Vinar T."/>
            <person name="Xu M."/>
            <person name="Wang M.-X."/>
            <person name="Zhang S.-G."/>
            <person name="Huang M.-R."/>
            <person name="Wu R."/>
            <person name="Zhou Y."/>
        </authorList>
    </citation>
    <scope>NUCLEOTIDE SEQUENCE [LARGE SCALE GENOMIC DNA]</scope>
    <source>
        <strain evidence="9 10">MB_m1</strain>
    </source>
</reference>
<evidence type="ECO:0000259" key="8">
    <source>
        <dbReference type="Pfam" id="PF20684"/>
    </source>
</evidence>
<dbReference type="InterPro" id="IPR049326">
    <property type="entry name" value="Rhodopsin_dom_fungi"/>
</dbReference>
<dbReference type="InParanoid" id="K1WXB0"/>
<feature type="region of interest" description="Disordered" evidence="6">
    <location>
        <begin position="349"/>
        <end position="561"/>
    </location>
</feature>
<feature type="compositionally biased region" description="Basic and acidic residues" evidence="6">
    <location>
        <begin position="507"/>
        <end position="523"/>
    </location>
</feature>
<evidence type="ECO:0000313" key="9">
    <source>
        <dbReference type="EMBL" id="EKD17686.1"/>
    </source>
</evidence>
<dbReference type="AlphaFoldDB" id="K1WXB0"/>
<evidence type="ECO:0000256" key="5">
    <source>
        <dbReference type="ARBA" id="ARBA00038359"/>
    </source>
</evidence>
<evidence type="ECO:0000256" key="3">
    <source>
        <dbReference type="ARBA" id="ARBA00022989"/>
    </source>
</evidence>
<feature type="compositionally biased region" description="Low complexity" evidence="6">
    <location>
        <begin position="468"/>
        <end position="479"/>
    </location>
</feature>
<dbReference type="eggNOG" id="ENOG502SMIC">
    <property type="taxonomic scope" value="Eukaryota"/>
</dbReference>
<dbReference type="GO" id="GO:0016020">
    <property type="term" value="C:membrane"/>
    <property type="evidence" value="ECO:0007669"/>
    <property type="project" value="UniProtKB-SubCell"/>
</dbReference>
<dbReference type="Pfam" id="PF20684">
    <property type="entry name" value="Fung_rhodopsin"/>
    <property type="match status" value="1"/>
</dbReference>
<dbReference type="Proteomes" id="UP000006753">
    <property type="component" value="Unassembled WGS sequence"/>
</dbReference>
<dbReference type="InterPro" id="IPR052337">
    <property type="entry name" value="SAT4-like"/>
</dbReference>
<evidence type="ECO:0000313" key="10">
    <source>
        <dbReference type="Proteomes" id="UP000006753"/>
    </source>
</evidence>
<dbReference type="PANTHER" id="PTHR33048:SF147">
    <property type="entry name" value="INTEGRAL MEMBRANE PROTEIN"/>
    <property type="match status" value="1"/>
</dbReference>
<accession>K1WXB0</accession>
<keyword evidence="2 7" id="KW-0812">Transmembrane</keyword>
<organism evidence="9 10">
    <name type="scientific">Marssonina brunnea f. sp. multigermtubi (strain MB_m1)</name>
    <name type="common">Marssonina leaf spot fungus</name>
    <dbReference type="NCBI Taxonomy" id="1072389"/>
    <lineage>
        <taxon>Eukaryota</taxon>
        <taxon>Fungi</taxon>
        <taxon>Dikarya</taxon>
        <taxon>Ascomycota</taxon>
        <taxon>Pezizomycotina</taxon>
        <taxon>Leotiomycetes</taxon>
        <taxon>Helotiales</taxon>
        <taxon>Drepanopezizaceae</taxon>
        <taxon>Drepanopeziza</taxon>
    </lineage>
</organism>
<keyword evidence="4 7" id="KW-0472">Membrane</keyword>
<dbReference type="KEGG" id="mbe:MBM_04055"/>